<name>A0AAE3JA85_9FIRM</name>
<keyword evidence="1" id="KW-0472">Membrane</keyword>
<dbReference type="InterPro" id="IPR025436">
    <property type="entry name" value="DUF4179"/>
</dbReference>
<evidence type="ECO:0000313" key="3">
    <source>
        <dbReference type="EMBL" id="MCC2211793.1"/>
    </source>
</evidence>
<evidence type="ECO:0000256" key="1">
    <source>
        <dbReference type="SAM" id="Phobius"/>
    </source>
</evidence>
<dbReference type="Proteomes" id="UP001198242">
    <property type="component" value="Unassembled WGS sequence"/>
</dbReference>
<keyword evidence="4" id="KW-1185">Reference proteome</keyword>
<evidence type="ECO:0000313" key="4">
    <source>
        <dbReference type="Proteomes" id="UP001198242"/>
    </source>
</evidence>
<dbReference type="EMBL" id="JAJEQM010000027">
    <property type="protein sequence ID" value="MCC2211793.1"/>
    <property type="molecule type" value="Genomic_DNA"/>
</dbReference>
<gene>
    <name evidence="3" type="ORF">LKE05_13490</name>
</gene>
<comment type="caution">
    <text evidence="3">The sequence shown here is derived from an EMBL/GenBank/DDBJ whole genome shotgun (WGS) entry which is preliminary data.</text>
</comment>
<dbReference type="Pfam" id="PF13786">
    <property type="entry name" value="DUF4179"/>
    <property type="match status" value="1"/>
</dbReference>
<sequence>MNKHLAKLQKELDISDTHNMPSTDIILKNVNNKINVSPEERKIYMKRKYLKITSIAAVICALAVTTAFAADSISGKIGEIISYFQNDNAVEMTSLEQLANFNDSIGKSISKDGYTLTLDNVAADDNFVHVFYTVTSENEPFYNSSDNNAPIWSNSLNVSADIRCVINGKLSDVSNNNHESGYFVDQHTYKCAEKYNVSGYNIPNKFNLELFAFISKADTSEENFPVAFTKLLNGQYDGITDDDKNSVWYISTDIDKSKVKVSSITKDINLKLPNSDATVEKAVFSPFGNQLVISTPSTGDPDNVIANIDSFALYDENDTCLDILNSDLSVNGDGSSRNSLEFLKANKDTKQLKFVPVKYSYNTEDFDTIFNSVGTYPIEYKINDYGKVIVTGIRITDGEIDIDYYKDGFVPYDPAFVLQNDNGENAEPGDKFSSTLYTDVNYETNSYTARYVFEAYDDNGKLLPIPESSKADALKQQFTKLGVVKTDYYTLDFDSAVTVNLK</sequence>
<keyword evidence="1" id="KW-0812">Transmembrane</keyword>
<feature type="domain" description="DUF4179" evidence="2">
    <location>
        <begin position="46"/>
        <end position="135"/>
    </location>
</feature>
<proteinExistence type="predicted"/>
<dbReference type="RefSeq" id="WP_308457179.1">
    <property type="nucleotide sequence ID" value="NZ_JAJEQM010000027.1"/>
</dbReference>
<dbReference type="AlphaFoldDB" id="A0AAE3JA85"/>
<accession>A0AAE3JA85</accession>
<organism evidence="3 4">
    <name type="scientific">Hominilimicola fabiformis</name>
    <dbReference type="NCBI Taxonomy" id="2885356"/>
    <lineage>
        <taxon>Bacteria</taxon>
        <taxon>Bacillati</taxon>
        <taxon>Bacillota</taxon>
        <taxon>Clostridia</taxon>
        <taxon>Eubacteriales</taxon>
        <taxon>Oscillospiraceae</taxon>
        <taxon>Hominilimicola</taxon>
    </lineage>
</organism>
<evidence type="ECO:0000259" key="2">
    <source>
        <dbReference type="Pfam" id="PF13786"/>
    </source>
</evidence>
<reference evidence="3 4" key="1">
    <citation type="submission" date="2021-10" db="EMBL/GenBank/DDBJ databases">
        <title>Anaerobic single-cell dispensing facilitates the cultivation of human gut bacteria.</title>
        <authorList>
            <person name="Afrizal A."/>
        </authorList>
    </citation>
    <scope>NUCLEOTIDE SEQUENCE [LARGE SCALE GENOMIC DNA]</scope>
    <source>
        <strain evidence="3 4">CLA-AA-H232</strain>
    </source>
</reference>
<keyword evidence="1" id="KW-1133">Transmembrane helix</keyword>
<feature type="transmembrane region" description="Helical" evidence="1">
    <location>
        <begin position="49"/>
        <end position="70"/>
    </location>
</feature>
<protein>
    <submittedName>
        <fullName evidence="3">DUF4179 domain-containing protein</fullName>
    </submittedName>
</protein>
<dbReference type="Gene3D" id="2.60.40.1630">
    <property type="entry name" value="bacillus anthracis domain"/>
    <property type="match status" value="1"/>
</dbReference>